<dbReference type="PANTHER" id="PTHR11795:SF442">
    <property type="entry name" value="ABC TRANSPORTER ATP-BINDING PROTEIN"/>
    <property type="match status" value="1"/>
</dbReference>
<evidence type="ECO:0000256" key="2">
    <source>
        <dbReference type="ARBA" id="ARBA00022448"/>
    </source>
</evidence>
<feature type="transmembrane region" description="Helical" evidence="9">
    <location>
        <begin position="6"/>
        <end position="28"/>
    </location>
</feature>
<dbReference type="RefSeq" id="WP_175624320.1">
    <property type="nucleotide sequence ID" value="NZ_JADOEL010000007.1"/>
</dbReference>
<evidence type="ECO:0000256" key="9">
    <source>
        <dbReference type="SAM" id="Phobius"/>
    </source>
</evidence>
<keyword evidence="2" id="KW-0813">Transport</keyword>
<keyword evidence="4 9" id="KW-0812">Transmembrane</keyword>
<evidence type="ECO:0000313" key="10">
    <source>
        <dbReference type="EMBL" id="MBF8178111.1"/>
    </source>
</evidence>
<evidence type="ECO:0000256" key="7">
    <source>
        <dbReference type="ARBA" id="ARBA00023136"/>
    </source>
</evidence>
<dbReference type="PANTHER" id="PTHR11795">
    <property type="entry name" value="BRANCHED-CHAIN AMINO ACID TRANSPORT SYSTEM PERMEASE PROTEIN LIVH"/>
    <property type="match status" value="1"/>
</dbReference>
<feature type="transmembrane region" description="Helical" evidence="9">
    <location>
        <begin position="231"/>
        <end position="256"/>
    </location>
</feature>
<dbReference type="InterPro" id="IPR052157">
    <property type="entry name" value="BCAA_transport_permease"/>
</dbReference>
<evidence type="ECO:0000313" key="11">
    <source>
        <dbReference type="Proteomes" id="UP000657372"/>
    </source>
</evidence>
<comment type="similarity">
    <text evidence="8">Belongs to the binding-protein-dependent transport system permease family. LivHM subfamily.</text>
</comment>
<dbReference type="InterPro" id="IPR001851">
    <property type="entry name" value="ABC_transp_permease"/>
</dbReference>
<accession>A0ABS0ETE5</accession>
<evidence type="ECO:0000256" key="8">
    <source>
        <dbReference type="ARBA" id="ARBA00037998"/>
    </source>
</evidence>
<dbReference type="Pfam" id="PF02653">
    <property type="entry name" value="BPD_transp_2"/>
    <property type="match status" value="1"/>
</dbReference>
<feature type="transmembrane region" description="Helical" evidence="9">
    <location>
        <begin position="64"/>
        <end position="86"/>
    </location>
</feature>
<feature type="transmembrane region" description="Helical" evidence="9">
    <location>
        <begin position="194"/>
        <end position="219"/>
    </location>
</feature>
<keyword evidence="5" id="KW-0029">Amino-acid transport</keyword>
<name>A0ABS0ETE5_9BURK</name>
<evidence type="ECO:0000256" key="1">
    <source>
        <dbReference type="ARBA" id="ARBA00004651"/>
    </source>
</evidence>
<evidence type="ECO:0000256" key="3">
    <source>
        <dbReference type="ARBA" id="ARBA00022475"/>
    </source>
</evidence>
<keyword evidence="11" id="KW-1185">Reference proteome</keyword>
<feature type="transmembrane region" description="Helical" evidence="9">
    <location>
        <begin position="263"/>
        <end position="282"/>
    </location>
</feature>
<comment type="caution">
    <text evidence="10">The sequence shown here is derived from an EMBL/GenBank/DDBJ whole genome shotgun (WGS) entry which is preliminary data.</text>
</comment>
<reference evidence="10 11" key="1">
    <citation type="submission" date="2020-11" db="EMBL/GenBank/DDBJ databases">
        <title>WGS of Herminiimonas contaminans strain Marseille-Q4544 isolated from planarians Schmidtea mediterranea.</title>
        <authorList>
            <person name="Kangale L."/>
        </authorList>
    </citation>
    <scope>NUCLEOTIDE SEQUENCE [LARGE SCALE GENOMIC DNA]</scope>
    <source>
        <strain evidence="10 11">Marseille-Q4544</strain>
    </source>
</reference>
<gene>
    <name evidence="10" type="ORF">IXC47_10495</name>
</gene>
<protein>
    <submittedName>
        <fullName evidence="10">Branched-chain amino acid ABC transporter permease</fullName>
    </submittedName>
</protein>
<sequence length="293" mass="31052">MAPFFNILLAGVFQAAVLFLVASGLQLIFGVQRIINLACGSIYALGAYFGIFVTSWALSKGLPVHLFPLVLLAAGIVIGLIGLPLERLIRTIYNRPESFQLLLTFAVMLMFQDVLRFFWGADPQQLPNVSMTFGTMSAFGVSMPTYNVMVIAVAIALAIGMAYFLGKTKTGKILRATAENRETSAAMGINVTRVYVMVFTLGTMLGTIGGALVIPNAAASLEMGVELVVEAFAVVVIGGLGSMKGAAVGALIVGLIRALSAMYYPEAEILAIYAIVLAVLIWKPAGLYGKAEA</sequence>
<keyword evidence="7 9" id="KW-0472">Membrane</keyword>
<evidence type="ECO:0000256" key="5">
    <source>
        <dbReference type="ARBA" id="ARBA00022970"/>
    </source>
</evidence>
<dbReference type="Proteomes" id="UP000657372">
    <property type="component" value="Unassembled WGS sequence"/>
</dbReference>
<feature type="transmembrane region" description="Helical" evidence="9">
    <location>
        <begin position="146"/>
        <end position="165"/>
    </location>
</feature>
<organism evidence="10 11">
    <name type="scientific">Herminiimonas contaminans</name>
    <dbReference type="NCBI Taxonomy" id="1111140"/>
    <lineage>
        <taxon>Bacteria</taxon>
        <taxon>Pseudomonadati</taxon>
        <taxon>Pseudomonadota</taxon>
        <taxon>Betaproteobacteria</taxon>
        <taxon>Burkholderiales</taxon>
        <taxon>Oxalobacteraceae</taxon>
        <taxon>Herminiimonas</taxon>
    </lineage>
</organism>
<evidence type="ECO:0000256" key="6">
    <source>
        <dbReference type="ARBA" id="ARBA00022989"/>
    </source>
</evidence>
<keyword evidence="6 9" id="KW-1133">Transmembrane helix</keyword>
<feature type="transmembrane region" description="Helical" evidence="9">
    <location>
        <begin position="98"/>
        <end position="119"/>
    </location>
</feature>
<feature type="transmembrane region" description="Helical" evidence="9">
    <location>
        <begin position="35"/>
        <end position="58"/>
    </location>
</feature>
<dbReference type="EMBL" id="JADOEL010000007">
    <property type="protein sequence ID" value="MBF8178111.1"/>
    <property type="molecule type" value="Genomic_DNA"/>
</dbReference>
<evidence type="ECO:0000256" key="4">
    <source>
        <dbReference type="ARBA" id="ARBA00022692"/>
    </source>
</evidence>
<comment type="subcellular location">
    <subcellularLocation>
        <location evidence="1">Cell membrane</location>
        <topology evidence="1">Multi-pass membrane protein</topology>
    </subcellularLocation>
</comment>
<keyword evidence="3" id="KW-1003">Cell membrane</keyword>
<proteinExistence type="inferred from homology"/>
<dbReference type="CDD" id="cd06582">
    <property type="entry name" value="TM_PBP1_LivH_like"/>
    <property type="match status" value="1"/>
</dbReference>